<dbReference type="AlphaFoldDB" id="A0A9Q1CPM6"/>
<gene>
    <name evidence="1" type="ORF">HOLleu_01206</name>
</gene>
<accession>A0A9Q1CPM6</accession>
<dbReference type="EMBL" id="JAIZAY010000001">
    <property type="protein sequence ID" value="KAJ8048760.1"/>
    <property type="molecule type" value="Genomic_DNA"/>
</dbReference>
<comment type="caution">
    <text evidence="1">The sequence shown here is derived from an EMBL/GenBank/DDBJ whole genome shotgun (WGS) entry which is preliminary data.</text>
</comment>
<organism evidence="1 2">
    <name type="scientific">Holothuria leucospilota</name>
    <name type="common">Black long sea cucumber</name>
    <name type="synonym">Mertensiothuria leucospilota</name>
    <dbReference type="NCBI Taxonomy" id="206669"/>
    <lineage>
        <taxon>Eukaryota</taxon>
        <taxon>Metazoa</taxon>
        <taxon>Echinodermata</taxon>
        <taxon>Eleutherozoa</taxon>
        <taxon>Echinozoa</taxon>
        <taxon>Holothuroidea</taxon>
        <taxon>Aspidochirotacea</taxon>
        <taxon>Aspidochirotida</taxon>
        <taxon>Holothuriidae</taxon>
        <taxon>Holothuria</taxon>
    </lineage>
</organism>
<reference evidence="1" key="1">
    <citation type="submission" date="2021-10" db="EMBL/GenBank/DDBJ databases">
        <title>Tropical sea cucumber genome reveals ecological adaptation and Cuvierian tubules defense mechanism.</title>
        <authorList>
            <person name="Chen T."/>
        </authorList>
    </citation>
    <scope>NUCLEOTIDE SEQUENCE</scope>
    <source>
        <strain evidence="1">Nanhai2018</strain>
        <tissue evidence="1">Muscle</tissue>
    </source>
</reference>
<dbReference type="OrthoDB" id="6147018at2759"/>
<name>A0A9Q1CPM6_HOLLE</name>
<proteinExistence type="predicted"/>
<evidence type="ECO:0000313" key="1">
    <source>
        <dbReference type="EMBL" id="KAJ8048760.1"/>
    </source>
</evidence>
<protein>
    <submittedName>
        <fullName evidence="1">Uncharacterized protein</fullName>
    </submittedName>
</protein>
<evidence type="ECO:0000313" key="2">
    <source>
        <dbReference type="Proteomes" id="UP001152320"/>
    </source>
</evidence>
<keyword evidence="2" id="KW-1185">Reference proteome</keyword>
<dbReference type="PANTHER" id="PTHR46791:SF13">
    <property type="entry name" value="CLR5 DOMAIN-CONTAINING PROTEIN"/>
    <property type="match status" value="1"/>
</dbReference>
<dbReference type="Proteomes" id="UP001152320">
    <property type="component" value="Chromosome 1"/>
</dbReference>
<sequence length="140" mass="16228">MDLFREMLNRGDFTGDLLDKSLVQFCFMSLIQCELDTVTEMWNTHKIRPSRNAHVPSGRPVVMYYAPHLWGFTDKLHILDPNNVDACANQAEFRSTIPCDKDVYDLCMDIIIRDNINLPKDGYNAVDLFLHLKHEILTLL</sequence>
<dbReference type="PANTHER" id="PTHR46791">
    <property type="entry name" value="EXPRESSED PROTEIN"/>
    <property type="match status" value="1"/>
</dbReference>